<protein>
    <submittedName>
        <fullName evidence="1">Uncharacterized protein</fullName>
    </submittedName>
</protein>
<proteinExistence type="predicted"/>
<dbReference type="Proteomes" id="UP001163603">
    <property type="component" value="Chromosome 15"/>
</dbReference>
<keyword evidence="2" id="KW-1185">Reference proteome</keyword>
<accession>A0ACC0WZF7</accession>
<comment type="caution">
    <text evidence="1">The sequence shown here is derived from an EMBL/GenBank/DDBJ whole genome shotgun (WGS) entry which is preliminary data.</text>
</comment>
<dbReference type="EMBL" id="CM047750">
    <property type="protein sequence ID" value="KAJ0007492.1"/>
    <property type="molecule type" value="Genomic_DNA"/>
</dbReference>
<name>A0ACC0WZF7_9ROSI</name>
<gene>
    <name evidence="1" type="ORF">Pint_30788</name>
</gene>
<organism evidence="1 2">
    <name type="scientific">Pistacia integerrima</name>
    <dbReference type="NCBI Taxonomy" id="434235"/>
    <lineage>
        <taxon>Eukaryota</taxon>
        <taxon>Viridiplantae</taxon>
        <taxon>Streptophyta</taxon>
        <taxon>Embryophyta</taxon>
        <taxon>Tracheophyta</taxon>
        <taxon>Spermatophyta</taxon>
        <taxon>Magnoliopsida</taxon>
        <taxon>eudicotyledons</taxon>
        <taxon>Gunneridae</taxon>
        <taxon>Pentapetalae</taxon>
        <taxon>rosids</taxon>
        <taxon>malvids</taxon>
        <taxon>Sapindales</taxon>
        <taxon>Anacardiaceae</taxon>
        <taxon>Pistacia</taxon>
    </lineage>
</organism>
<sequence>MLSPLDLLHCLHSGPRFRQSRPQKLPHNPSTQCSVVRSGSLEQAGDLVVAVMQQLMDFATCYLEKSKFSSDEKLSWLCVEYKD</sequence>
<evidence type="ECO:0000313" key="2">
    <source>
        <dbReference type="Proteomes" id="UP001163603"/>
    </source>
</evidence>
<evidence type="ECO:0000313" key="1">
    <source>
        <dbReference type="EMBL" id="KAJ0007492.1"/>
    </source>
</evidence>
<reference evidence="2" key="1">
    <citation type="journal article" date="2023" name="G3 (Bethesda)">
        <title>Genome assembly and association tests identify interacting loci associated with vigor, precocity, and sex in interspecific pistachio rootstocks.</title>
        <authorList>
            <person name="Palmer W."/>
            <person name="Jacygrad E."/>
            <person name="Sagayaradj S."/>
            <person name="Cavanaugh K."/>
            <person name="Han R."/>
            <person name="Bertier L."/>
            <person name="Beede B."/>
            <person name="Kafkas S."/>
            <person name="Golino D."/>
            <person name="Preece J."/>
            <person name="Michelmore R."/>
        </authorList>
    </citation>
    <scope>NUCLEOTIDE SEQUENCE [LARGE SCALE GENOMIC DNA]</scope>
</reference>